<dbReference type="PANTHER" id="PTHR43771">
    <property type="entry name" value="PHOSPHOMANNOMUTASE"/>
    <property type="match status" value="1"/>
</dbReference>
<accession>A0A7C6AGF2</accession>
<dbReference type="Pfam" id="PF02880">
    <property type="entry name" value="PGM_PMM_III"/>
    <property type="match status" value="1"/>
</dbReference>
<evidence type="ECO:0000256" key="3">
    <source>
        <dbReference type="ARBA" id="ARBA00022553"/>
    </source>
</evidence>
<evidence type="ECO:0000256" key="1">
    <source>
        <dbReference type="ARBA" id="ARBA00001946"/>
    </source>
</evidence>
<dbReference type="InterPro" id="IPR005845">
    <property type="entry name" value="A-D-PHexomutase_a/b/a-II"/>
</dbReference>
<dbReference type="InterPro" id="IPR005846">
    <property type="entry name" value="A-D-PHexomutase_a/b/a-III"/>
</dbReference>
<feature type="domain" description="Alpha-D-phosphohexomutase alpha/beta/alpha" evidence="11">
    <location>
        <begin position="252"/>
        <end position="361"/>
    </location>
</feature>
<evidence type="ECO:0000313" key="12">
    <source>
        <dbReference type="EMBL" id="HHS63537.1"/>
    </source>
</evidence>
<dbReference type="PRINTS" id="PR00509">
    <property type="entry name" value="PGMPMM"/>
</dbReference>
<keyword evidence="6" id="KW-0413">Isomerase</keyword>
<dbReference type="Gene3D" id="3.40.120.10">
    <property type="entry name" value="Alpha-D-Glucose-1,6-Bisphosphate, subunit A, domain 3"/>
    <property type="match status" value="3"/>
</dbReference>
<evidence type="ECO:0000259" key="11">
    <source>
        <dbReference type="Pfam" id="PF02880"/>
    </source>
</evidence>
<dbReference type="Pfam" id="PF02879">
    <property type="entry name" value="PGM_PMM_II"/>
    <property type="match status" value="1"/>
</dbReference>
<evidence type="ECO:0000259" key="9">
    <source>
        <dbReference type="Pfam" id="PF02878"/>
    </source>
</evidence>
<dbReference type="CDD" id="cd03089">
    <property type="entry name" value="PMM_PGM"/>
    <property type="match status" value="1"/>
</dbReference>
<reference evidence="12" key="1">
    <citation type="journal article" date="2020" name="mSystems">
        <title>Genome- and Community-Level Interaction Insights into Carbon Utilization and Element Cycling Functions of Hydrothermarchaeota in Hydrothermal Sediment.</title>
        <authorList>
            <person name="Zhou Z."/>
            <person name="Liu Y."/>
            <person name="Xu W."/>
            <person name="Pan J."/>
            <person name="Luo Z.H."/>
            <person name="Li M."/>
        </authorList>
    </citation>
    <scope>NUCLEOTIDE SEQUENCE [LARGE SCALE GENOMIC DNA]</scope>
    <source>
        <strain evidence="12">SpSt-783</strain>
    </source>
</reference>
<dbReference type="Pfam" id="PF00408">
    <property type="entry name" value="PGM_PMM_IV"/>
    <property type="match status" value="1"/>
</dbReference>
<dbReference type="PROSITE" id="PS00710">
    <property type="entry name" value="PGM_PMM"/>
    <property type="match status" value="1"/>
</dbReference>
<dbReference type="GO" id="GO:0000287">
    <property type="term" value="F:magnesium ion binding"/>
    <property type="evidence" value="ECO:0007669"/>
    <property type="project" value="InterPro"/>
</dbReference>
<feature type="domain" description="Alpha-D-phosphohexomutase C-terminal" evidence="8">
    <location>
        <begin position="367"/>
        <end position="437"/>
    </location>
</feature>
<dbReference type="InterPro" id="IPR005843">
    <property type="entry name" value="A-D-PHexomutase_C"/>
</dbReference>
<evidence type="ECO:0000259" key="10">
    <source>
        <dbReference type="Pfam" id="PF02879"/>
    </source>
</evidence>
<feature type="domain" description="Alpha-D-phosphohexomutase alpha/beta/alpha" evidence="9">
    <location>
        <begin position="6"/>
        <end position="136"/>
    </location>
</feature>
<proteinExistence type="inferred from homology"/>
<evidence type="ECO:0000256" key="5">
    <source>
        <dbReference type="ARBA" id="ARBA00022842"/>
    </source>
</evidence>
<evidence type="ECO:0000256" key="2">
    <source>
        <dbReference type="ARBA" id="ARBA00010231"/>
    </source>
</evidence>
<gene>
    <name evidence="12" type="ORF">ENV70_08030</name>
</gene>
<dbReference type="Pfam" id="PF02878">
    <property type="entry name" value="PGM_PMM_I"/>
    <property type="match status" value="1"/>
</dbReference>
<dbReference type="Gene3D" id="3.30.310.50">
    <property type="entry name" value="Alpha-D-phosphohexomutase, C-terminal domain"/>
    <property type="match status" value="1"/>
</dbReference>
<sequence>MINPSIFREYDIRGIADTDLNDENAELLGLGLGTYYCLNNQNTVVIGGDVRLSTPRIMGIFIKSLQTTGCNVIDIGTVPTPVLYFSLFHYNIPNGIMVTASHNPKEFNGCKVCANKTAIYGEEIQKIKNIIEEKKFPKGKGNYEKRDVSSDYIDYLLSRVNIKKGLNVIVDTGNGTCGPIMERILQKIDAKFEILFKEPDGNFPNHLPDPTVEKYIKTLIEKMKSKKFEVGIGLDGDGDRIGVIDENGNIIWGDILLAIFAEKIIRNQPGAKIIFEVKCSKGLIERIEELGGEPIMFRTGHSLIKAKMKKEGSPLAGEMSGHIFFADRYFGYDDAIYASLRLLEILSDGKKLSELAKKVPKYFSTPEIRVDTSDDKKFLIVEKLKSEFKERYKVIDIDGVRVDFGDGWGLVRASNTQPVLVLRFEAKTETRLNEIKNLFLSSLEKIGLK</sequence>
<dbReference type="GO" id="GO:0005975">
    <property type="term" value="P:carbohydrate metabolic process"/>
    <property type="evidence" value="ECO:0007669"/>
    <property type="project" value="InterPro"/>
</dbReference>
<dbReference type="GO" id="GO:0016868">
    <property type="term" value="F:intramolecular phosphotransferase activity"/>
    <property type="evidence" value="ECO:0007669"/>
    <property type="project" value="InterPro"/>
</dbReference>
<feature type="domain" description="Alpha-D-phosphohexomutase alpha/beta/alpha" evidence="10">
    <location>
        <begin position="151"/>
        <end position="248"/>
    </location>
</feature>
<evidence type="ECO:0000256" key="7">
    <source>
        <dbReference type="RuleBase" id="RU004326"/>
    </source>
</evidence>
<dbReference type="AlphaFoldDB" id="A0A7C6AGF2"/>
<dbReference type="PANTHER" id="PTHR43771:SF2">
    <property type="entry name" value="PHOSPHOMANNOMUTASE_PHOSPHOGLUCOMUTASE"/>
    <property type="match status" value="1"/>
</dbReference>
<keyword evidence="3" id="KW-0597">Phosphoprotein</keyword>
<comment type="caution">
    <text evidence="12">The sequence shown here is derived from an EMBL/GenBank/DDBJ whole genome shotgun (WGS) entry which is preliminary data.</text>
</comment>
<comment type="cofactor">
    <cofactor evidence="1">
        <name>Mg(2+)</name>
        <dbReference type="ChEBI" id="CHEBI:18420"/>
    </cofactor>
</comment>
<evidence type="ECO:0000259" key="8">
    <source>
        <dbReference type="Pfam" id="PF00408"/>
    </source>
</evidence>
<dbReference type="InterPro" id="IPR036900">
    <property type="entry name" value="A-D-PHexomutase_C_sf"/>
</dbReference>
<dbReference type="SUPFAM" id="SSF53738">
    <property type="entry name" value="Phosphoglucomutase, first 3 domains"/>
    <property type="match status" value="3"/>
</dbReference>
<dbReference type="InterPro" id="IPR005841">
    <property type="entry name" value="Alpha-D-phosphohexomutase_SF"/>
</dbReference>
<evidence type="ECO:0000256" key="4">
    <source>
        <dbReference type="ARBA" id="ARBA00022723"/>
    </source>
</evidence>
<protein>
    <submittedName>
        <fullName evidence="12">Phosphomannomutase/phosphoglucomutase</fullName>
    </submittedName>
</protein>
<dbReference type="InterPro" id="IPR005844">
    <property type="entry name" value="A-D-PHexomutase_a/b/a-I"/>
</dbReference>
<dbReference type="EMBL" id="DTHJ01000172">
    <property type="protein sequence ID" value="HHS63537.1"/>
    <property type="molecule type" value="Genomic_DNA"/>
</dbReference>
<dbReference type="SUPFAM" id="SSF55957">
    <property type="entry name" value="Phosphoglucomutase, C-terminal domain"/>
    <property type="match status" value="1"/>
</dbReference>
<comment type="similarity">
    <text evidence="2 7">Belongs to the phosphohexose mutase family.</text>
</comment>
<dbReference type="InterPro" id="IPR016055">
    <property type="entry name" value="A-D-PHexomutase_a/b/a-I/II/III"/>
</dbReference>
<name>A0A7C6AGF2_UNCW3</name>
<evidence type="ECO:0000256" key="6">
    <source>
        <dbReference type="ARBA" id="ARBA00023235"/>
    </source>
</evidence>
<dbReference type="InterPro" id="IPR016066">
    <property type="entry name" value="A-D-PHexomutase_CS"/>
</dbReference>
<keyword evidence="4 7" id="KW-0479">Metal-binding</keyword>
<organism evidence="12">
    <name type="scientific">candidate division WOR-3 bacterium</name>
    <dbReference type="NCBI Taxonomy" id="2052148"/>
    <lineage>
        <taxon>Bacteria</taxon>
        <taxon>Bacteria division WOR-3</taxon>
    </lineage>
</organism>
<keyword evidence="5 7" id="KW-0460">Magnesium</keyword>